<keyword evidence="1" id="KW-0812">Transmembrane</keyword>
<dbReference type="AlphaFoldDB" id="M3D3V5"/>
<evidence type="ECO:0000313" key="2">
    <source>
        <dbReference type="EMBL" id="EMF12584.1"/>
    </source>
</evidence>
<organism evidence="2 3">
    <name type="scientific">Sphaerulina musiva (strain SO2202)</name>
    <name type="common">Poplar stem canker fungus</name>
    <name type="synonym">Septoria musiva</name>
    <dbReference type="NCBI Taxonomy" id="692275"/>
    <lineage>
        <taxon>Eukaryota</taxon>
        <taxon>Fungi</taxon>
        <taxon>Dikarya</taxon>
        <taxon>Ascomycota</taxon>
        <taxon>Pezizomycotina</taxon>
        <taxon>Dothideomycetes</taxon>
        <taxon>Dothideomycetidae</taxon>
        <taxon>Mycosphaerellales</taxon>
        <taxon>Mycosphaerellaceae</taxon>
        <taxon>Sphaerulina</taxon>
    </lineage>
</organism>
<dbReference type="HOGENOM" id="CLU_1120705_0_0_1"/>
<evidence type="ECO:0000256" key="1">
    <source>
        <dbReference type="SAM" id="Phobius"/>
    </source>
</evidence>
<gene>
    <name evidence="2" type="ORF">SEPMUDRAFT_149216</name>
</gene>
<sequence length="248" mass="28609">MYSLGDRARYVNKSRIERIRCLEGLALARLFRGDRGQQQLLQRFLVSGKVQTRHSCREPPFILRADFQRFLAAIVSQCAPQNLYSLPRHKRPILSDVHIHLNGPPLHTMDYIAATEVTSLDCWLFSIFFIMGLVVGFYLSKLRLHVMDIRIRQWELDAARRRNVQLQLTPSQSTEKTVLKAQAGKCASTVRSARLNLSREECNSKIKSFRIRRRTDCMSHQGFLLSIAFAECTIREGVRSRILSNQCC</sequence>
<name>M3D3V5_SPHMS</name>
<feature type="transmembrane region" description="Helical" evidence="1">
    <location>
        <begin position="123"/>
        <end position="140"/>
    </location>
</feature>
<accession>M3D3V5</accession>
<reference evidence="2 3" key="1">
    <citation type="journal article" date="2012" name="PLoS Pathog.">
        <title>Diverse lifestyles and strategies of plant pathogenesis encoded in the genomes of eighteen Dothideomycetes fungi.</title>
        <authorList>
            <person name="Ohm R.A."/>
            <person name="Feau N."/>
            <person name="Henrissat B."/>
            <person name="Schoch C.L."/>
            <person name="Horwitz B.A."/>
            <person name="Barry K.W."/>
            <person name="Condon B.J."/>
            <person name="Copeland A.C."/>
            <person name="Dhillon B."/>
            <person name="Glaser F."/>
            <person name="Hesse C.N."/>
            <person name="Kosti I."/>
            <person name="LaButti K."/>
            <person name="Lindquist E.A."/>
            <person name="Lucas S."/>
            <person name="Salamov A.A."/>
            <person name="Bradshaw R.E."/>
            <person name="Ciuffetti L."/>
            <person name="Hamelin R.C."/>
            <person name="Kema G.H.J."/>
            <person name="Lawrence C."/>
            <person name="Scott J.A."/>
            <person name="Spatafora J.W."/>
            <person name="Turgeon B.G."/>
            <person name="de Wit P.J.G.M."/>
            <person name="Zhong S."/>
            <person name="Goodwin S.B."/>
            <person name="Grigoriev I.V."/>
        </authorList>
    </citation>
    <scope>NUCLEOTIDE SEQUENCE [LARGE SCALE GENOMIC DNA]</scope>
    <source>
        <strain evidence="2 3">SO2202</strain>
    </source>
</reference>
<evidence type="ECO:0000313" key="3">
    <source>
        <dbReference type="Proteomes" id="UP000016931"/>
    </source>
</evidence>
<keyword evidence="3" id="KW-1185">Reference proteome</keyword>
<proteinExistence type="predicted"/>
<dbReference type="RefSeq" id="XP_016760705.1">
    <property type="nucleotide sequence ID" value="XM_016905418.1"/>
</dbReference>
<dbReference type="EMBL" id="KB456264">
    <property type="protein sequence ID" value="EMF12584.1"/>
    <property type="molecule type" value="Genomic_DNA"/>
</dbReference>
<protein>
    <submittedName>
        <fullName evidence="2">Uncharacterized protein</fullName>
    </submittedName>
</protein>
<keyword evidence="1" id="KW-1133">Transmembrane helix</keyword>
<dbReference type="Proteomes" id="UP000016931">
    <property type="component" value="Unassembled WGS sequence"/>
</dbReference>
<dbReference type="GeneID" id="27902555"/>
<keyword evidence="1" id="KW-0472">Membrane</keyword>